<gene>
    <name evidence="8" type="primary">comB</name>
    <name evidence="9" type="ORF">DFQ01_104227</name>
</gene>
<comment type="similarity">
    <text evidence="2 8">Belongs to the ComB family.</text>
</comment>
<dbReference type="PANTHER" id="PTHR37311">
    <property type="entry name" value="2-PHOSPHOSULFOLACTATE PHOSPHATASE-RELATED"/>
    <property type="match status" value="1"/>
</dbReference>
<evidence type="ECO:0000256" key="2">
    <source>
        <dbReference type="ARBA" id="ARBA00009997"/>
    </source>
</evidence>
<dbReference type="InterPro" id="IPR005238">
    <property type="entry name" value="ComB-like"/>
</dbReference>
<dbReference type="Proteomes" id="UP000246635">
    <property type="component" value="Unassembled WGS sequence"/>
</dbReference>
<dbReference type="InterPro" id="IPR036702">
    <property type="entry name" value="ComB-like_sf"/>
</dbReference>
<dbReference type="EMBL" id="QGTQ01000004">
    <property type="protein sequence ID" value="PWW05666.1"/>
    <property type="molecule type" value="Genomic_DNA"/>
</dbReference>
<dbReference type="PANTHER" id="PTHR37311:SF1">
    <property type="entry name" value="2-PHOSPHOSULFOLACTATE PHOSPHATASE-RELATED"/>
    <property type="match status" value="1"/>
</dbReference>
<keyword evidence="5 8" id="KW-0378">Hydrolase</keyword>
<keyword evidence="6 8" id="KW-0460">Magnesium</keyword>
<comment type="cofactor">
    <cofactor evidence="1 8">
        <name>Mg(2+)</name>
        <dbReference type="ChEBI" id="CHEBI:18420"/>
    </cofactor>
</comment>
<comment type="caution">
    <text evidence="9">The sequence shown here is derived from an EMBL/GenBank/DDBJ whole genome shotgun (WGS) entry which is preliminary data.</text>
</comment>
<dbReference type="GO" id="GO:0050532">
    <property type="term" value="F:2-phosphosulfolactate phosphatase activity"/>
    <property type="evidence" value="ECO:0007669"/>
    <property type="project" value="UniProtKB-UniRule"/>
</dbReference>
<dbReference type="HAMAP" id="MF_00490">
    <property type="entry name" value="ComB"/>
    <property type="match status" value="1"/>
</dbReference>
<evidence type="ECO:0000256" key="8">
    <source>
        <dbReference type="HAMAP-Rule" id="MF_00490"/>
    </source>
</evidence>
<accession>A0A2V2YWB9</accession>
<reference evidence="9 10" key="1">
    <citation type="submission" date="2018-05" db="EMBL/GenBank/DDBJ databases">
        <title>Genomic Encyclopedia of Type Strains, Phase III (KMG-III): the genomes of soil and plant-associated and newly described type strains.</title>
        <authorList>
            <person name="Whitman W."/>
        </authorList>
    </citation>
    <scope>NUCLEOTIDE SEQUENCE [LARGE SCALE GENOMIC DNA]</scope>
    <source>
        <strain evidence="9 10">CECT 5696</strain>
    </source>
</reference>
<keyword evidence="10" id="KW-1185">Reference proteome</keyword>
<dbReference type="EC" id="3.1.3.71" evidence="3 8"/>
<proteinExistence type="inferred from homology"/>
<name>A0A2V2YWB9_9BACL</name>
<evidence type="ECO:0000256" key="1">
    <source>
        <dbReference type="ARBA" id="ARBA00001946"/>
    </source>
</evidence>
<dbReference type="FunFam" id="3.90.1560.10:FF:000001">
    <property type="entry name" value="Probable 2-phosphosulfolactate phosphatase"/>
    <property type="match status" value="1"/>
</dbReference>
<evidence type="ECO:0000256" key="4">
    <source>
        <dbReference type="ARBA" id="ARBA00021948"/>
    </source>
</evidence>
<dbReference type="Pfam" id="PF04029">
    <property type="entry name" value="2-ph_phosp"/>
    <property type="match status" value="1"/>
</dbReference>
<evidence type="ECO:0000256" key="5">
    <source>
        <dbReference type="ARBA" id="ARBA00022801"/>
    </source>
</evidence>
<dbReference type="GO" id="GO:0000287">
    <property type="term" value="F:magnesium ion binding"/>
    <property type="evidence" value="ECO:0007669"/>
    <property type="project" value="UniProtKB-UniRule"/>
</dbReference>
<dbReference type="RefSeq" id="WP_110043498.1">
    <property type="nucleotide sequence ID" value="NZ_CP054612.1"/>
</dbReference>
<comment type="catalytic activity">
    <reaction evidence="7 8">
        <text>(2R)-O-phospho-3-sulfolactate + H2O = (2R)-3-sulfolactate + phosphate</text>
        <dbReference type="Rhea" id="RHEA:23416"/>
        <dbReference type="ChEBI" id="CHEBI:15377"/>
        <dbReference type="ChEBI" id="CHEBI:15597"/>
        <dbReference type="ChEBI" id="CHEBI:43474"/>
        <dbReference type="ChEBI" id="CHEBI:58738"/>
        <dbReference type="EC" id="3.1.3.71"/>
    </reaction>
</comment>
<evidence type="ECO:0000313" key="9">
    <source>
        <dbReference type="EMBL" id="PWW05666.1"/>
    </source>
</evidence>
<organism evidence="9 10">
    <name type="scientific">Paenibacillus cellulosilyticus</name>
    <dbReference type="NCBI Taxonomy" id="375489"/>
    <lineage>
        <taxon>Bacteria</taxon>
        <taxon>Bacillati</taxon>
        <taxon>Bacillota</taxon>
        <taxon>Bacilli</taxon>
        <taxon>Bacillales</taxon>
        <taxon>Paenibacillaceae</taxon>
        <taxon>Paenibacillus</taxon>
    </lineage>
</organism>
<protein>
    <recommendedName>
        <fullName evidence="4 8">Probable 2-phosphosulfolactate phosphatase</fullName>
        <ecNumber evidence="3 8">3.1.3.71</ecNumber>
    </recommendedName>
</protein>
<dbReference type="AlphaFoldDB" id="A0A2V2YWB9"/>
<sequence>MQVGVIASVNEARADQFSHRTAIVIDVLRATSTMVAAMKAGASSIVPAETVMEARALFRPGDVLGGERFNRKIAGFELGNSPLDYRKEIVDGKRLVLTTTNGTRAVIKAMRAENVLAGAIVNASACAKAALELRRDIVLLCAGSNDEFAIEDGLCAGFLLDRLDNQCQQGIETDDFGTAMLALYRNRSEHLLETISQGTAGRRLIKLGLGRDVEWCAVRDSDDIVPRLTGDALTKC</sequence>
<dbReference type="OrthoDB" id="4913at2"/>
<dbReference type="SUPFAM" id="SSF142823">
    <property type="entry name" value="ComB-like"/>
    <property type="match status" value="1"/>
</dbReference>
<evidence type="ECO:0000256" key="3">
    <source>
        <dbReference type="ARBA" id="ARBA00012953"/>
    </source>
</evidence>
<dbReference type="GO" id="GO:0050545">
    <property type="term" value="F:sulfopyruvate decarboxylase activity"/>
    <property type="evidence" value="ECO:0007669"/>
    <property type="project" value="TreeGrafter"/>
</dbReference>
<evidence type="ECO:0000256" key="7">
    <source>
        <dbReference type="ARBA" id="ARBA00033711"/>
    </source>
</evidence>
<dbReference type="Gene3D" id="3.90.1560.10">
    <property type="entry name" value="ComB-like"/>
    <property type="match status" value="1"/>
</dbReference>
<evidence type="ECO:0000313" key="10">
    <source>
        <dbReference type="Proteomes" id="UP000246635"/>
    </source>
</evidence>
<evidence type="ECO:0000256" key="6">
    <source>
        <dbReference type="ARBA" id="ARBA00022842"/>
    </source>
</evidence>